<feature type="transmembrane region" description="Helical" evidence="9">
    <location>
        <begin position="85"/>
        <end position="104"/>
    </location>
</feature>
<dbReference type="GO" id="GO:0022857">
    <property type="term" value="F:transmembrane transporter activity"/>
    <property type="evidence" value="ECO:0007669"/>
    <property type="project" value="InterPro"/>
</dbReference>
<keyword evidence="3" id="KW-0813">Transport</keyword>
<evidence type="ECO:0000259" key="10">
    <source>
        <dbReference type="PROSITE" id="PS50850"/>
    </source>
</evidence>
<dbReference type="InterPro" id="IPR036259">
    <property type="entry name" value="MFS_trans_sf"/>
</dbReference>
<dbReference type="RefSeq" id="WP_259314754.1">
    <property type="nucleotide sequence ID" value="NZ_CP087164.1"/>
</dbReference>
<comment type="subcellular location">
    <subcellularLocation>
        <location evidence="1">Cell membrane</location>
        <topology evidence="1">Multi-pass membrane protein</topology>
    </subcellularLocation>
</comment>
<reference evidence="11" key="1">
    <citation type="journal article" date="2022" name="Int. J. Syst. Evol. Microbiol.">
        <title>Pseudomonas aegrilactucae sp. nov. and Pseudomonas morbosilactucae sp. nov., pathogens causing bacterial rot of lettuce in Japan.</title>
        <authorList>
            <person name="Sawada H."/>
            <person name="Fujikawa T."/>
            <person name="Satou M."/>
        </authorList>
    </citation>
    <scope>NUCLEOTIDE SEQUENCE</scope>
    <source>
        <strain evidence="11">0166_1</strain>
    </source>
</reference>
<dbReference type="InterPro" id="IPR020846">
    <property type="entry name" value="MFS_dom"/>
</dbReference>
<keyword evidence="4" id="KW-1003">Cell membrane</keyword>
<evidence type="ECO:0000256" key="2">
    <source>
        <dbReference type="ARBA" id="ARBA00008537"/>
    </source>
</evidence>
<feature type="transmembrane region" description="Helical" evidence="9">
    <location>
        <begin position="314"/>
        <end position="332"/>
    </location>
</feature>
<evidence type="ECO:0000256" key="6">
    <source>
        <dbReference type="ARBA" id="ARBA00022989"/>
    </source>
</evidence>
<gene>
    <name evidence="11" type="primary">stp_2</name>
    <name evidence="11" type="ORF">DSM104329_01477</name>
</gene>
<evidence type="ECO:0000256" key="3">
    <source>
        <dbReference type="ARBA" id="ARBA00022448"/>
    </source>
</evidence>
<dbReference type="Gene3D" id="1.20.1720.10">
    <property type="entry name" value="Multidrug resistance protein D"/>
    <property type="match status" value="1"/>
</dbReference>
<keyword evidence="12" id="KW-1185">Reference proteome</keyword>
<name>A0A9E6XVY8_9ACTN</name>
<feature type="transmembrane region" description="Helical" evidence="9">
    <location>
        <begin position="236"/>
        <end position="254"/>
    </location>
</feature>
<dbReference type="PANTHER" id="PTHR42718:SF9">
    <property type="entry name" value="MAJOR FACILITATOR SUPERFAMILY MULTIDRUG TRANSPORTER MFSC"/>
    <property type="match status" value="1"/>
</dbReference>
<feature type="region of interest" description="Disordered" evidence="8">
    <location>
        <begin position="514"/>
        <end position="536"/>
    </location>
</feature>
<feature type="transmembrane region" description="Helical" evidence="9">
    <location>
        <begin position="339"/>
        <end position="358"/>
    </location>
</feature>
<evidence type="ECO:0000313" key="11">
    <source>
        <dbReference type="EMBL" id="UGS35093.1"/>
    </source>
</evidence>
<evidence type="ECO:0000256" key="1">
    <source>
        <dbReference type="ARBA" id="ARBA00004651"/>
    </source>
</evidence>
<dbReference type="SUPFAM" id="SSF103473">
    <property type="entry name" value="MFS general substrate transporter"/>
    <property type="match status" value="2"/>
</dbReference>
<dbReference type="EMBL" id="CP087164">
    <property type="protein sequence ID" value="UGS35093.1"/>
    <property type="molecule type" value="Genomic_DNA"/>
</dbReference>
<evidence type="ECO:0000256" key="7">
    <source>
        <dbReference type="ARBA" id="ARBA00023136"/>
    </source>
</evidence>
<feature type="transmembrane region" description="Helical" evidence="9">
    <location>
        <begin position="493"/>
        <end position="511"/>
    </location>
</feature>
<feature type="domain" description="Major facilitator superfamily (MFS) profile" evidence="10">
    <location>
        <begin position="19"/>
        <end position="511"/>
    </location>
</feature>
<evidence type="ECO:0000313" key="12">
    <source>
        <dbReference type="Proteomes" id="UP001162834"/>
    </source>
</evidence>
<dbReference type="KEGG" id="sbae:DSM104329_01477"/>
<keyword evidence="6 9" id="KW-1133">Transmembrane helix</keyword>
<evidence type="ECO:0000256" key="8">
    <source>
        <dbReference type="SAM" id="MobiDB-lite"/>
    </source>
</evidence>
<evidence type="ECO:0000256" key="5">
    <source>
        <dbReference type="ARBA" id="ARBA00022692"/>
    </source>
</evidence>
<dbReference type="CDD" id="cd17321">
    <property type="entry name" value="MFS_MMR_MDR_like"/>
    <property type="match status" value="1"/>
</dbReference>
<dbReference type="InterPro" id="IPR011701">
    <property type="entry name" value="MFS"/>
</dbReference>
<dbReference type="InterPro" id="IPR005829">
    <property type="entry name" value="Sugar_transporter_CS"/>
</dbReference>
<dbReference type="Proteomes" id="UP001162834">
    <property type="component" value="Chromosome"/>
</dbReference>
<protein>
    <submittedName>
        <fullName evidence="11">Multidrug resistance protein Stp</fullName>
    </submittedName>
</protein>
<dbReference type="PROSITE" id="PS50850">
    <property type="entry name" value="MFS"/>
    <property type="match status" value="1"/>
</dbReference>
<sequence length="536" mass="55140">MEGAATPVREPLDRGTVMALVALALAVFVVANDFTALSVALPNMEHDLDADVGTIQWVINAYALVFGVLIITGGRLADMLGRRRIFFAGAAIFAVFSLVAGAAPTAQVLIAARALMGIGGAMMWPAVLGLTYQVLPESRQGLAGPLVLGTAGIGNAFGPLLGGVLTDELTWRWVLFLNLPIAAIACGVVYAKVKAVPGDPGDGKLDYSGVAALSVGLIALLVALDQATDWGWGDPRIIALIAICVLSLAAFMAIERRAGGRALIPSDVARNRTFASACLAVLFMSATFFAILLYAPQIMQKIMGFSALQSGVGFLPMMATFSIVSFIAAPLYERFGGKLLLTIGSACLPIGVFLVSLVEVDSPYGVLVPGLVITGIGVGLFYSTITTVAVTALDPSRASLAGGIIYMFQVAGGSVGLGLTTTIFTSAATSHVDQAAVAGGLNESQEHAVGQLLSGNETAQQLLDTFPRLAAELEHLAGDAFIAGVHAALRVDAAIAVLGFVVTLFFVGGRLHRRGAPADRAEPPVAQAPAGSGPAG</sequence>
<proteinExistence type="inferred from homology"/>
<feature type="transmembrane region" description="Helical" evidence="9">
    <location>
        <begin position="110"/>
        <end position="130"/>
    </location>
</feature>
<dbReference type="Pfam" id="PF07690">
    <property type="entry name" value="MFS_1"/>
    <property type="match status" value="1"/>
</dbReference>
<keyword evidence="7 9" id="KW-0472">Membrane</keyword>
<feature type="transmembrane region" description="Helical" evidence="9">
    <location>
        <begin position="142"/>
        <end position="161"/>
    </location>
</feature>
<feature type="transmembrane region" description="Helical" evidence="9">
    <location>
        <begin position="274"/>
        <end position="294"/>
    </location>
</feature>
<feature type="transmembrane region" description="Helical" evidence="9">
    <location>
        <begin position="404"/>
        <end position="424"/>
    </location>
</feature>
<dbReference type="AlphaFoldDB" id="A0A9E6XVY8"/>
<evidence type="ECO:0000256" key="4">
    <source>
        <dbReference type="ARBA" id="ARBA00022475"/>
    </source>
</evidence>
<dbReference type="GO" id="GO:0005886">
    <property type="term" value="C:plasma membrane"/>
    <property type="evidence" value="ECO:0007669"/>
    <property type="project" value="UniProtKB-SubCell"/>
</dbReference>
<feature type="transmembrane region" description="Helical" evidence="9">
    <location>
        <begin position="205"/>
        <end position="224"/>
    </location>
</feature>
<dbReference type="PANTHER" id="PTHR42718">
    <property type="entry name" value="MAJOR FACILITATOR SUPERFAMILY MULTIDRUG TRANSPORTER MFSC"/>
    <property type="match status" value="1"/>
</dbReference>
<accession>A0A9E6XVY8</accession>
<comment type="similarity">
    <text evidence="2">Belongs to the major facilitator superfamily. EmrB family.</text>
</comment>
<dbReference type="Gene3D" id="1.20.1250.20">
    <property type="entry name" value="MFS general substrate transporter like domains"/>
    <property type="match status" value="1"/>
</dbReference>
<dbReference type="InterPro" id="IPR004638">
    <property type="entry name" value="EmrB-like"/>
</dbReference>
<feature type="transmembrane region" description="Helical" evidence="9">
    <location>
        <begin position="364"/>
        <end position="392"/>
    </location>
</feature>
<dbReference type="NCBIfam" id="TIGR00711">
    <property type="entry name" value="efflux_EmrB"/>
    <property type="match status" value="1"/>
</dbReference>
<keyword evidence="5 9" id="KW-0812">Transmembrane</keyword>
<feature type="transmembrane region" description="Helical" evidence="9">
    <location>
        <begin position="173"/>
        <end position="193"/>
    </location>
</feature>
<feature type="transmembrane region" description="Helical" evidence="9">
    <location>
        <begin position="54"/>
        <end position="73"/>
    </location>
</feature>
<organism evidence="11 12">
    <name type="scientific">Capillimicrobium parvum</name>
    <dbReference type="NCBI Taxonomy" id="2884022"/>
    <lineage>
        <taxon>Bacteria</taxon>
        <taxon>Bacillati</taxon>
        <taxon>Actinomycetota</taxon>
        <taxon>Thermoleophilia</taxon>
        <taxon>Solirubrobacterales</taxon>
        <taxon>Capillimicrobiaceae</taxon>
        <taxon>Capillimicrobium</taxon>
    </lineage>
</organism>
<evidence type="ECO:0000256" key="9">
    <source>
        <dbReference type="SAM" id="Phobius"/>
    </source>
</evidence>
<dbReference type="PROSITE" id="PS00216">
    <property type="entry name" value="SUGAR_TRANSPORT_1"/>
    <property type="match status" value="1"/>
</dbReference>